<dbReference type="EMBL" id="JAGEOJ010000021">
    <property type="protein sequence ID" value="MBO2453591.1"/>
    <property type="molecule type" value="Genomic_DNA"/>
</dbReference>
<evidence type="ECO:0000313" key="2">
    <source>
        <dbReference type="EMBL" id="MBO2453591.1"/>
    </source>
</evidence>
<name>A0A939T5C8_9ACTN</name>
<proteinExistence type="predicted"/>
<dbReference type="Pfam" id="PF10823">
    <property type="entry name" value="DUF2568"/>
    <property type="match status" value="1"/>
</dbReference>
<evidence type="ECO:0000313" key="3">
    <source>
        <dbReference type="Proteomes" id="UP000669179"/>
    </source>
</evidence>
<keyword evidence="1" id="KW-0472">Membrane</keyword>
<protein>
    <submittedName>
        <fullName evidence="2">YrdB family protein</fullName>
    </submittedName>
</protein>
<feature type="transmembrane region" description="Helical" evidence="1">
    <location>
        <begin position="90"/>
        <end position="106"/>
    </location>
</feature>
<feature type="transmembrane region" description="Helical" evidence="1">
    <location>
        <begin position="31"/>
        <end position="53"/>
    </location>
</feature>
<evidence type="ECO:0000256" key="1">
    <source>
        <dbReference type="SAM" id="Phobius"/>
    </source>
</evidence>
<keyword evidence="1" id="KW-0812">Transmembrane</keyword>
<dbReference type="Proteomes" id="UP000669179">
    <property type="component" value="Unassembled WGS sequence"/>
</dbReference>
<dbReference type="AlphaFoldDB" id="A0A939T5C8"/>
<reference evidence="2" key="1">
    <citation type="submission" date="2021-03" db="EMBL/GenBank/DDBJ databases">
        <authorList>
            <person name="Kanchanasin P."/>
            <person name="Saeng-In P."/>
            <person name="Phongsopitanun W."/>
            <person name="Yuki M."/>
            <person name="Kudo T."/>
            <person name="Ohkuma M."/>
            <person name="Tanasupawat S."/>
        </authorList>
    </citation>
    <scope>NUCLEOTIDE SEQUENCE</scope>
    <source>
        <strain evidence="2">GKU 128</strain>
    </source>
</reference>
<comment type="caution">
    <text evidence="2">The sequence shown here is derived from an EMBL/GenBank/DDBJ whole genome shotgun (WGS) entry which is preliminary data.</text>
</comment>
<gene>
    <name evidence="2" type="ORF">J4573_41330</name>
</gene>
<feature type="transmembrane region" description="Helical" evidence="1">
    <location>
        <begin position="65"/>
        <end position="84"/>
    </location>
</feature>
<organism evidence="2 3">
    <name type="scientific">Actinomadura barringtoniae</name>
    <dbReference type="NCBI Taxonomy" id="1427535"/>
    <lineage>
        <taxon>Bacteria</taxon>
        <taxon>Bacillati</taxon>
        <taxon>Actinomycetota</taxon>
        <taxon>Actinomycetes</taxon>
        <taxon>Streptosporangiales</taxon>
        <taxon>Thermomonosporaceae</taxon>
        <taxon>Actinomadura</taxon>
    </lineage>
</organism>
<keyword evidence="3" id="KW-1185">Reference proteome</keyword>
<feature type="transmembrane region" description="Helical" evidence="1">
    <location>
        <begin position="7"/>
        <end position="25"/>
    </location>
</feature>
<accession>A0A939T5C8</accession>
<keyword evidence="1" id="KW-1133">Transmembrane helix</keyword>
<sequence>MHMTSEGLSLLLEVVAVFVLAWWGFGVGDNAVVHVILGVGAPLAAMALWGAFAAPKAKIKAPLPVVLLVKLIVFGAAALAFYALDQVAVAVIYAAIAILSIVLAALDSDAAYSNGDA</sequence>
<dbReference type="InterPro" id="IPR021214">
    <property type="entry name" value="DUF2568"/>
</dbReference>